<dbReference type="PROSITE" id="PS50819">
    <property type="entry name" value="INTEIN_ENDONUCLEASE"/>
    <property type="match status" value="1"/>
</dbReference>
<dbReference type="NCBIfam" id="TIGR01443">
    <property type="entry name" value="intein_Cterm"/>
    <property type="match status" value="1"/>
</dbReference>
<dbReference type="SUPFAM" id="SSF55608">
    <property type="entry name" value="Homing endonucleases"/>
    <property type="match status" value="1"/>
</dbReference>
<keyword evidence="7" id="KW-0651">Protein splicing</keyword>
<dbReference type="InterPro" id="IPR004042">
    <property type="entry name" value="Intein_endonuc_central"/>
</dbReference>
<dbReference type="Proteomes" id="UP000264006">
    <property type="component" value="Plasmid pEDY32-46I"/>
</dbReference>
<dbReference type="PROSITE" id="PS51679">
    <property type="entry name" value="SAM_MT_C5"/>
    <property type="match status" value="1"/>
</dbReference>
<name>A0A346Y5Z3_9ACTN</name>
<dbReference type="Gene3D" id="3.40.50.150">
    <property type="entry name" value="Vaccinia Virus protein VP39"/>
    <property type="match status" value="2"/>
</dbReference>
<dbReference type="PROSITE" id="PS50818">
    <property type="entry name" value="INTEIN_C_TER"/>
    <property type="match status" value="1"/>
</dbReference>
<evidence type="ECO:0000313" key="11">
    <source>
        <dbReference type="Proteomes" id="UP000264006"/>
    </source>
</evidence>
<geneLocation type="plasmid" evidence="11">
    <name>pedy32-46i</name>
</geneLocation>
<evidence type="ECO:0000256" key="4">
    <source>
        <dbReference type="ARBA" id="ARBA00022691"/>
    </source>
</evidence>
<dbReference type="EMBL" id="CP031166">
    <property type="protein sequence ID" value="AXV09890.1"/>
    <property type="molecule type" value="Genomic_DNA"/>
</dbReference>
<evidence type="ECO:0000256" key="7">
    <source>
        <dbReference type="ARBA" id="ARBA00023000"/>
    </source>
</evidence>
<dbReference type="GO" id="GO:0004519">
    <property type="term" value="F:endonuclease activity"/>
    <property type="evidence" value="ECO:0007669"/>
    <property type="project" value="InterPro"/>
</dbReference>
<dbReference type="PANTHER" id="PTHR10629">
    <property type="entry name" value="CYTOSINE-SPECIFIC METHYLTRANSFERASE"/>
    <property type="match status" value="1"/>
</dbReference>
<dbReference type="SUPFAM" id="SSF53335">
    <property type="entry name" value="S-adenosyl-L-methionine-dependent methyltransferases"/>
    <property type="match status" value="2"/>
</dbReference>
<dbReference type="InterPro" id="IPR036844">
    <property type="entry name" value="Hint_dom_sf"/>
</dbReference>
<dbReference type="GO" id="GO:0044027">
    <property type="term" value="P:negative regulation of gene expression via chromosomal CpG island methylation"/>
    <property type="evidence" value="ECO:0007669"/>
    <property type="project" value="TreeGrafter"/>
</dbReference>
<dbReference type="EC" id="2.1.1.37" evidence="1"/>
<dbReference type="KEGG" id="euz:DVS28_b0120"/>
<organism evidence="10 11">
    <name type="scientific">Euzebya pacifica</name>
    <dbReference type="NCBI Taxonomy" id="1608957"/>
    <lineage>
        <taxon>Bacteria</taxon>
        <taxon>Bacillati</taxon>
        <taxon>Actinomycetota</taxon>
        <taxon>Nitriliruptoria</taxon>
        <taxon>Euzebyales</taxon>
    </lineage>
</organism>
<evidence type="ECO:0000256" key="5">
    <source>
        <dbReference type="ARBA" id="ARBA00022747"/>
    </source>
</evidence>
<dbReference type="GO" id="GO:0016539">
    <property type="term" value="P:intein-mediated protein splicing"/>
    <property type="evidence" value="ECO:0007669"/>
    <property type="project" value="InterPro"/>
</dbReference>
<feature type="domain" description="DOD-type homing endonuclease" evidence="9">
    <location>
        <begin position="211"/>
        <end position="361"/>
    </location>
</feature>
<reference evidence="10 11" key="1">
    <citation type="submission" date="2018-09" db="EMBL/GenBank/DDBJ databases">
        <title>Complete genome sequence of Euzebya sp. DY32-46 isolated from seawater of Pacific Ocean.</title>
        <authorList>
            <person name="Xu L."/>
            <person name="Wu Y.-H."/>
            <person name="Xu X.-W."/>
        </authorList>
    </citation>
    <scope>NUCLEOTIDE SEQUENCE [LARGE SCALE GENOMIC DNA]</scope>
    <source>
        <strain evidence="10 11">DY32-46</strain>
        <plasmid evidence="11">pedy32-46i</plasmid>
    </source>
</reference>
<feature type="active site" evidence="8">
    <location>
        <position position="442"/>
    </location>
</feature>
<evidence type="ECO:0000256" key="3">
    <source>
        <dbReference type="ARBA" id="ARBA00022679"/>
    </source>
</evidence>
<dbReference type="GO" id="GO:0009307">
    <property type="term" value="P:DNA restriction-modification system"/>
    <property type="evidence" value="ECO:0007669"/>
    <property type="project" value="UniProtKB-KW"/>
</dbReference>
<keyword evidence="10" id="KW-0614">Plasmid</keyword>
<dbReference type="AlphaFoldDB" id="A0A346Y5Z3"/>
<proteinExistence type="inferred from homology"/>
<dbReference type="Pfam" id="PF00145">
    <property type="entry name" value="DNA_methylase"/>
    <property type="match status" value="2"/>
</dbReference>
<dbReference type="InterPro" id="IPR030934">
    <property type="entry name" value="Intein_C"/>
</dbReference>
<keyword evidence="11" id="KW-1185">Reference proteome</keyword>
<dbReference type="InterPro" id="IPR001525">
    <property type="entry name" value="C5_MeTfrase"/>
</dbReference>
<keyword evidence="4 8" id="KW-0949">S-adenosyl-L-methionine</keyword>
<dbReference type="REBASE" id="261393">
    <property type="entry name" value="M.Esp3246ORFKP"/>
</dbReference>
<keyword evidence="6" id="KW-0068">Autocatalytic cleavage</keyword>
<protein>
    <recommendedName>
        <fullName evidence="1">DNA (cytosine-5-)-methyltransferase</fullName>
        <ecNumber evidence="1">2.1.1.37</ecNumber>
    </recommendedName>
</protein>
<dbReference type="Gene3D" id="3.10.28.10">
    <property type="entry name" value="Homing endonucleases"/>
    <property type="match status" value="1"/>
</dbReference>
<dbReference type="Gene3D" id="2.170.16.10">
    <property type="entry name" value="Hedgehog/Intein (Hint) domain"/>
    <property type="match status" value="1"/>
</dbReference>
<dbReference type="InterPro" id="IPR003586">
    <property type="entry name" value="Hint_dom_C"/>
</dbReference>
<dbReference type="Gene3D" id="3.90.120.10">
    <property type="entry name" value="DNA Methylase, subunit A, domain 2"/>
    <property type="match status" value="1"/>
</dbReference>
<dbReference type="InterPro" id="IPR029063">
    <property type="entry name" value="SAM-dependent_MTases_sf"/>
</dbReference>
<gene>
    <name evidence="10" type="ORF">DVS28_b0120</name>
</gene>
<dbReference type="PANTHER" id="PTHR10629:SF52">
    <property type="entry name" value="DNA (CYTOSINE-5)-METHYLTRANSFERASE 1"/>
    <property type="match status" value="1"/>
</dbReference>
<evidence type="ECO:0000256" key="8">
    <source>
        <dbReference type="PROSITE-ProRule" id="PRU01016"/>
    </source>
</evidence>
<dbReference type="GO" id="GO:0003677">
    <property type="term" value="F:DNA binding"/>
    <property type="evidence" value="ECO:0007669"/>
    <property type="project" value="TreeGrafter"/>
</dbReference>
<dbReference type="SUPFAM" id="SSF51294">
    <property type="entry name" value="Hedgehog/intein (Hint) domain"/>
    <property type="match status" value="1"/>
</dbReference>
<evidence type="ECO:0000256" key="1">
    <source>
        <dbReference type="ARBA" id="ARBA00011975"/>
    </source>
</evidence>
<evidence type="ECO:0000313" key="10">
    <source>
        <dbReference type="EMBL" id="AXV09890.1"/>
    </source>
</evidence>
<dbReference type="InterPro" id="IPR006142">
    <property type="entry name" value="INTEIN"/>
</dbReference>
<keyword evidence="5" id="KW-0680">Restriction system</keyword>
<dbReference type="PROSITE" id="PS50817">
    <property type="entry name" value="INTEIN_N_TER"/>
    <property type="match status" value="1"/>
</dbReference>
<dbReference type="InterPro" id="IPR006141">
    <property type="entry name" value="Intein_N"/>
</dbReference>
<dbReference type="SMART" id="SM00306">
    <property type="entry name" value="HintN"/>
    <property type="match status" value="1"/>
</dbReference>
<evidence type="ECO:0000256" key="2">
    <source>
        <dbReference type="ARBA" id="ARBA00022603"/>
    </source>
</evidence>
<keyword evidence="2 8" id="KW-0489">Methyltransferase</keyword>
<accession>A0A346Y5Z3</accession>
<sequence>MDDPMTPTAAPHQGRRPTVAGCFSGIGGLELGFQRAGFRSLWCAEIDANPSAVLAARFPDTPNLGDVREIGSPAAPDVLVGGFPCFPAGTLVDTADGFRPIETIREGDRVRTHMGRYMPVVQLMKRDATDTLNVKVMGAPEFTTTAEHPFYVRRKGQTWDPSIGVKGHYRRVWSDPEWVEAGLLDKDCFVGFQLDTPDPDQEPIGPALGYVIGRWLGDGWVRDSRRPQNLTGRRGSRVESRWWNVFVCCDPSEADVLRSAITAAGFATGKAQRVGVTVRFRIGSKDLCKLLSGFGRHAHGKRIPGWVYRLPIEDQQAIWQGWVDADGYRETKNRPSPQVKATTVSEQLAHGMARIARNVHRRAVSIHKVETADTTVIEVRTVNQRDWYQVVLPTRNREAFVEGDWVWAPVRTITEADPTEVFNIGVQDDESYTAYGITVHNCQDLSRGNAERRGIKEGTRSGLFFDFARIADTTRARWVVIENVEGLLDSNGGRDLATVIGVLADLGYVGGWRLVDARSFGVPQARRRLLVVGHRGGSDAVRRALLEPEAREWGARPRVAAWRSATQGVDRGTRTGGGQLGFDLSGGVEPEPVRVWRKAGRAQTSEDAETWEPGGYANTLNLYDTAVARTVHLVIDPASGRPRRLTEVEAERLQGFPDGWTDVEVRGRPMSSTRRYEMCGNAVPVPMAAWIASRILAELPRTYGPPIGDLVAEHRQATPVIA</sequence>
<dbReference type="InterPro" id="IPR050390">
    <property type="entry name" value="C5-Methyltransferase"/>
</dbReference>
<dbReference type="GO" id="GO:0032259">
    <property type="term" value="P:methylation"/>
    <property type="evidence" value="ECO:0007669"/>
    <property type="project" value="UniProtKB-KW"/>
</dbReference>
<dbReference type="PRINTS" id="PR00379">
    <property type="entry name" value="INTEIN"/>
</dbReference>
<dbReference type="InterPro" id="IPR027434">
    <property type="entry name" value="Homing_endonucl"/>
</dbReference>
<dbReference type="GO" id="GO:0003886">
    <property type="term" value="F:DNA (cytosine-5-)-methyltransferase activity"/>
    <property type="evidence" value="ECO:0007669"/>
    <property type="project" value="UniProtKB-EC"/>
</dbReference>
<evidence type="ECO:0000259" key="9">
    <source>
        <dbReference type="PROSITE" id="PS50819"/>
    </source>
</evidence>
<dbReference type="InterPro" id="IPR003587">
    <property type="entry name" value="Hint_dom_N"/>
</dbReference>
<keyword evidence="3 8" id="KW-0808">Transferase</keyword>
<dbReference type="CDD" id="cd00081">
    <property type="entry name" value="Hint"/>
    <property type="match status" value="1"/>
</dbReference>
<evidence type="ECO:0000256" key="6">
    <source>
        <dbReference type="ARBA" id="ARBA00022813"/>
    </source>
</evidence>
<dbReference type="SMART" id="SM00305">
    <property type="entry name" value="HintC"/>
    <property type="match status" value="1"/>
</dbReference>
<comment type="similarity">
    <text evidence="8">Belongs to the class I-like SAM-binding methyltransferase superfamily. C5-methyltransferase family.</text>
</comment>